<dbReference type="InterPro" id="IPR000297">
    <property type="entry name" value="PPIase_PpiC"/>
</dbReference>
<protein>
    <submittedName>
        <fullName evidence="4">Peptidylprolyl isomerase</fullName>
    </submittedName>
</protein>
<dbReference type="SUPFAM" id="SSF54534">
    <property type="entry name" value="FKBP-like"/>
    <property type="match status" value="2"/>
</dbReference>
<dbReference type="PANTHER" id="PTHR47245:SF2">
    <property type="entry name" value="PEPTIDYL-PROLYL CIS-TRANS ISOMERASE HP_0175-RELATED"/>
    <property type="match status" value="1"/>
</dbReference>
<dbReference type="GO" id="GO:0003755">
    <property type="term" value="F:peptidyl-prolyl cis-trans isomerase activity"/>
    <property type="evidence" value="ECO:0007669"/>
    <property type="project" value="UniProtKB-KW"/>
</dbReference>
<dbReference type="AlphaFoldDB" id="A0A1Z8AST1"/>
<evidence type="ECO:0000256" key="1">
    <source>
        <dbReference type="PROSITE-ProRule" id="PRU00278"/>
    </source>
</evidence>
<keyword evidence="1 4" id="KW-0413">Isomerase</keyword>
<dbReference type="Proteomes" id="UP000196102">
    <property type="component" value="Unassembled WGS sequence"/>
</dbReference>
<reference evidence="5" key="1">
    <citation type="journal article" date="2017" name="Proc. Natl. Acad. Sci. U.S.A.">
        <title>Simulation of Deepwater Horizon oil plume reveals substrate specialization within a complex community of hydrocarbon-degraders.</title>
        <authorList>
            <person name="Hu P."/>
            <person name="Dubinsky E.A."/>
            <person name="Probst A.J."/>
            <person name="Wang J."/>
            <person name="Sieber C.M.K."/>
            <person name="Tom L.M."/>
            <person name="Gardinali P."/>
            <person name="Banfield J.F."/>
            <person name="Atlas R.M."/>
            <person name="Andersen G.L."/>
        </authorList>
    </citation>
    <scope>NUCLEOTIDE SEQUENCE [LARGE SCALE GENOMIC DNA]</scope>
</reference>
<dbReference type="Pfam" id="PF00639">
    <property type="entry name" value="Rotamase"/>
    <property type="match status" value="2"/>
</dbReference>
<accession>A0A1Z8AST1</accession>
<feature type="domain" description="PpiC" evidence="3">
    <location>
        <begin position="123"/>
        <end position="224"/>
    </location>
</feature>
<sequence>MKYFSTFFLITLLFLSASVKAQDLSDKVILSIDGKDYDAGTFMKFYFKNIDIVQDEDQKDVDNYLQLYIDYRLKLQQAYELGLDKEQDHINDIKSTRSSLAQPYLTDNQVTESLVREGYDRGREEVNASHILIKLDRGATATDTLKAWNRIQEIYTELENGAKFGELARAKSEGPSAGNDGNLGWFGAFRMAYEFETAAYETPVKTYSKPFRTDFGYHIVYVNDRRPNPGEITVAHIMTFDKKDADEKTAKSRIEEIYKQLEEGKRFEELAREFSDDANTAPRGGKLNKFGTGGIDQTFAEAAFKLKTPEEYSTPVKTPYGWHIIKLLEKHPVKEFEEVKKSLENKIQKSPRSRIITQAFTDRLKDQYGILKTMSLPQVVYKSVNDSLIMNASYVFDKNGTSNEMNLFNIQEVAFKVKDFLAYLELKQSKDYLSYSSKKEKLDAFYQSFINEKIIEYYDKNLERDNEDFRFLYNEFKEGFLVFDLIETQIWNKADNDSLGQQRYYDAHKENYVWKRRLDIILTQSTSNEVAQQVQKMLREDVSTDSIKARINLDNKTKVIISSGIVEDNYNRLPKDFDVKVGVSKVYHDQGDSFHKVIEVKEIIEPSLKTLDEARGRVINDYKQELEKQWIEGLRDGHKIKIHKKVLKKVKSKIEKQLG</sequence>
<feature type="signal peptide" evidence="2">
    <location>
        <begin position="1"/>
        <end position="21"/>
    </location>
</feature>
<name>A0A1Z8AST1_9FLAO</name>
<evidence type="ECO:0000259" key="3">
    <source>
        <dbReference type="PROSITE" id="PS50198"/>
    </source>
</evidence>
<dbReference type="Gene3D" id="3.10.50.40">
    <property type="match status" value="2"/>
</dbReference>
<evidence type="ECO:0000313" key="4">
    <source>
        <dbReference type="EMBL" id="OUS13389.1"/>
    </source>
</evidence>
<dbReference type="InterPro" id="IPR046357">
    <property type="entry name" value="PPIase_dom_sf"/>
</dbReference>
<evidence type="ECO:0000256" key="2">
    <source>
        <dbReference type="SAM" id="SignalP"/>
    </source>
</evidence>
<gene>
    <name evidence="4" type="ORF">A9Q93_09290</name>
</gene>
<feature type="chain" id="PRO_5013392131" evidence="2">
    <location>
        <begin position="22"/>
        <end position="659"/>
    </location>
</feature>
<feature type="domain" description="PpiC" evidence="3">
    <location>
        <begin position="229"/>
        <end position="329"/>
    </location>
</feature>
<dbReference type="PROSITE" id="PS50198">
    <property type="entry name" value="PPIC_PPIASE_2"/>
    <property type="match status" value="2"/>
</dbReference>
<dbReference type="EMBL" id="MAAX01000144">
    <property type="protein sequence ID" value="OUS13389.1"/>
    <property type="molecule type" value="Genomic_DNA"/>
</dbReference>
<keyword evidence="2" id="KW-0732">Signal</keyword>
<proteinExistence type="predicted"/>
<evidence type="ECO:0000313" key="5">
    <source>
        <dbReference type="Proteomes" id="UP000196102"/>
    </source>
</evidence>
<dbReference type="InterPro" id="IPR050245">
    <property type="entry name" value="PrsA_foldase"/>
</dbReference>
<comment type="caution">
    <text evidence="4">The sequence shown here is derived from an EMBL/GenBank/DDBJ whole genome shotgun (WGS) entry which is preliminary data.</text>
</comment>
<dbReference type="PANTHER" id="PTHR47245">
    <property type="entry name" value="PEPTIDYLPROLYL ISOMERASE"/>
    <property type="match status" value="1"/>
</dbReference>
<organism evidence="4 5">
    <name type="scientific">Nonlabens dokdonensis</name>
    <dbReference type="NCBI Taxonomy" id="328515"/>
    <lineage>
        <taxon>Bacteria</taxon>
        <taxon>Pseudomonadati</taxon>
        <taxon>Bacteroidota</taxon>
        <taxon>Flavobacteriia</taxon>
        <taxon>Flavobacteriales</taxon>
        <taxon>Flavobacteriaceae</taxon>
        <taxon>Nonlabens</taxon>
    </lineage>
</organism>
<dbReference type="RefSeq" id="WP_303687147.1">
    <property type="nucleotide sequence ID" value="NZ_CAJXYO010000040.1"/>
</dbReference>
<keyword evidence="1" id="KW-0697">Rotamase</keyword>